<dbReference type="EMBL" id="CP000284">
    <property type="protein sequence ID" value="ABE50949.1"/>
    <property type="molecule type" value="Genomic_DNA"/>
</dbReference>
<name>Q1GXT8_METFK</name>
<dbReference type="AlphaFoldDB" id="Q1GXT8"/>
<organism evidence="6 7">
    <name type="scientific">Methylobacillus flagellatus (strain ATCC 51484 / DSM 6875 / VKM B-1610 / KT)</name>
    <dbReference type="NCBI Taxonomy" id="265072"/>
    <lineage>
        <taxon>Bacteria</taxon>
        <taxon>Pseudomonadati</taxon>
        <taxon>Pseudomonadota</taxon>
        <taxon>Betaproteobacteria</taxon>
        <taxon>Nitrosomonadales</taxon>
        <taxon>Methylophilaceae</taxon>
        <taxon>Methylobacillus</taxon>
    </lineage>
</organism>
<evidence type="ECO:0000256" key="3">
    <source>
        <dbReference type="ARBA" id="ARBA00022801"/>
    </source>
</evidence>
<keyword evidence="4" id="KW-0788">Thiol protease</keyword>
<accession>Q1GXT8</accession>
<evidence type="ECO:0000259" key="5">
    <source>
        <dbReference type="Pfam" id="PF00877"/>
    </source>
</evidence>
<dbReference type="RefSeq" id="WP_011480902.1">
    <property type="nucleotide sequence ID" value="NC_007947.1"/>
</dbReference>
<dbReference type="Proteomes" id="UP000002440">
    <property type="component" value="Chromosome"/>
</dbReference>
<proteinExistence type="inferred from homology"/>
<keyword evidence="3" id="KW-0378">Hydrolase</keyword>
<dbReference type="KEGG" id="mfa:Mfla_2686"/>
<sequence length="133" mass="14937">MSGQQHWAAAYMGLPWINGQRDCFQFFRQIQAAHYGREIPPYYVDAQMVRNCVQALQQNPERQHWEEVALPKDGDAVLMSQSKVPTHVGVWIGDGGGILHCVQGAGVVFSMPKHLASMGFKVTGYYRWKGQGT</sequence>
<dbReference type="SUPFAM" id="SSF54001">
    <property type="entry name" value="Cysteine proteinases"/>
    <property type="match status" value="1"/>
</dbReference>
<evidence type="ECO:0000313" key="6">
    <source>
        <dbReference type="EMBL" id="ABE50949.1"/>
    </source>
</evidence>
<gene>
    <name evidence="6" type="ordered locus">Mfla_2686</name>
</gene>
<dbReference type="DNASU" id="4001784"/>
<dbReference type="eggNOG" id="COG0791">
    <property type="taxonomic scope" value="Bacteria"/>
</dbReference>
<evidence type="ECO:0000256" key="2">
    <source>
        <dbReference type="ARBA" id="ARBA00022670"/>
    </source>
</evidence>
<dbReference type="Pfam" id="PF00877">
    <property type="entry name" value="NLPC_P60"/>
    <property type="match status" value="1"/>
</dbReference>
<dbReference type="InterPro" id="IPR038765">
    <property type="entry name" value="Papain-like_cys_pep_sf"/>
</dbReference>
<dbReference type="STRING" id="265072.Mfla_2686"/>
<evidence type="ECO:0000256" key="4">
    <source>
        <dbReference type="ARBA" id="ARBA00022807"/>
    </source>
</evidence>
<dbReference type="OrthoDB" id="9807055at2"/>
<dbReference type="HOGENOM" id="CLU_153713_0_0_4"/>
<keyword evidence="7" id="KW-1185">Reference proteome</keyword>
<dbReference type="GO" id="GO:0006508">
    <property type="term" value="P:proteolysis"/>
    <property type="evidence" value="ECO:0007669"/>
    <property type="project" value="UniProtKB-KW"/>
</dbReference>
<feature type="domain" description="NlpC/P60" evidence="5">
    <location>
        <begin position="20"/>
        <end position="110"/>
    </location>
</feature>
<keyword evidence="2" id="KW-0645">Protease</keyword>
<reference evidence="6 7" key="1">
    <citation type="submission" date="2006-03" db="EMBL/GenBank/DDBJ databases">
        <title>Complete sequence of Methylobacillus flagellatus KT.</title>
        <authorList>
            <consortium name="US DOE Joint Genome Institute"/>
            <person name="Copeland A."/>
            <person name="Lucas S."/>
            <person name="Lapidus A."/>
            <person name="Barry K."/>
            <person name="Detter J.C."/>
            <person name="Glavina del Rio T."/>
            <person name="Hammon N."/>
            <person name="Israni S."/>
            <person name="Dalin E."/>
            <person name="Tice H."/>
            <person name="Pitluck S."/>
            <person name="Brettin T."/>
            <person name="Bruce D."/>
            <person name="Han C."/>
            <person name="Tapia R."/>
            <person name="Saunders E."/>
            <person name="Gilna P."/>
            <person name="Schmutz J."/>
            <person name="Larimer F."/>
            <person name="Land M."/>
            <person name="Kyrpides N."/>
            <person name="Anderson I."/>
            <person name="Richardson P."/>
        </authorList>
    </citation>
    <scope>NUCLEOTIDE SEQUENCE [LARGE SCALE GENOMIC DNA]</scope>
    <source>
        <strain evidence="7">KT / ATCC 51484 / DSM 6875</strain>
    </source>
</reference>
<dbReference type="GO" id="GO:0008234">
    <property type="term" value="F:cysteine-type peptidase activity"/>
    <property type="evidence" value="ECO:0007669"/>
    <property type="project" value="UniProtKB-KW"/>
</dbReference>
<dbReference type="Gene3D" id="3.90.1720.10">
    <property type="entry name" value="endopeptidase domain like (from Nostoc punctiforme)"/>
    <property type="match status" value="1"/>
</dbReference>
<evidence type="ECO:0000313" key="7">
    <source>
        <dbReference type="Proteomes" id="UP000002440"/>
    </source>
</evidence>
<evidence type="ECO:0000256" key="1">
    <source>
        <dbReference type="ARBA" id="ARBA00007074"/>
    </source>
</evidence>
<dbReference type="InterPro" id="IPR000064">
    <property type="entry name" value="NLP_P60_dom"/>
</dbReference>
<comment type="similarity">
    <text evidence="1">Belongs to the peptidase C40 family.</text>
</comment>
<protein>
    <recommendedName>
        <fullName evidence="5">NlpC/P60 domain-containing protein</fullName>
    </recommendedName>
</protein>